<dbReference type="RefSeq" id="WP_042229197.1">
    <property type="nucleotide sequence ID" value="NZ_BQWH01000001.1"/>
</dbReference>
<dbReference type="SUPFAM" id="SSF47336">
    <property type="entry name" value="ACP-like"/>
    <property type="match status" value="1"/>
</dbReference>
<name>A0A410WT90_9BACL</name>
<dbReference type="GeneID" id="95374703"/>
<dbReference type="InterPro" id="IPR036736">
    <property type="entry name" value="ACP-like_sf"/>
</dbReference>
<feature type="domain" description="Carrier" evidence="1">
    <location>
        <begin position="1"/>
        <end position="80"/>
    </location>
</feature>
<evidence type="ECO:0000313" key="3">
    <source>
        <dbReference type="EMBL" id="QAV17560.1"/>
    </source>
</evidence>
<evidence type="ECO:0000259" key="1">
    <source>
        <dbReference type="PROSITE" id="PS50075"/>
    </source>
</evidence>
<proteinExistence type="predicted"/>
<dbReference type="OrthoDB" id="2629606at2"/>
<reference evidence="3 4" key="1">
    <citation type="submission" date="2018-01" db="EMBL/GenBank/DDBJ databases">
        <title>The whole genome sequencing and assembly of Paenibacillus chitinolyticus KCCM 41400 strain.</title>
        <authorList>
            <person name="Kim J.-Y."/>
            <person name="Park M.-K."/>
            <person name="Lee Y.-J."/>
            <person name="Yi H."/>
            <person name="Bahn Y.-S."/>
            <person name="Kim J.F."/>
            <person name="Lee D.-W."/>
        </authorList>
    </citation>
    <scope>NUCLEOTIDE SEQUENCE [LARGE SCALE GENOMIC DNA]</scope>
    <source>
        <strain evidence="3 4">KCCM 41400</strain>
    </source>
</reference>
<accession>A0A410WT90</accession>
<reference evidence="2 5" key="2">
    <citation type="submission" date="2022-05" db="EMBL/GenBank/DDBJ databases">
        <title>Genome Sequencing of Bee-Associated Microbes.</title>
        <authorList>
            <person name="Dunlap C."/>
        </authorList>
    </citation>
    <scope>NUCLEOTIDE SEQUENCE [LARGE SCALE GENOMIC DNA]</scope>
    <source>
        <strain evidence="2 5">NRRL B-23120</strain>
    </source>
</reference>
<dbReference type="AlphaFoldDB" id="A0A410WT90"/>
<dbReference type="PROSITE" id="PS50075">
    <property type="entry name" value="CARRIER"/>
    <property type="match status" value="1"/>
</dbReference>
<dbReference type="KEGG" id="pchi:PC41400_07740"/>
<protein>
    <submittedName>
        <fullName evidence="2">Phosphopantetheine-binding protein</fullName>
    </submittedName>
</protein>
<gene>
    <name evidence="2" type="ORF">M5X16_08500</name>
    <name evidence="3" type="ORF">PC41400_07740</name>
</gene>
<evidence type="ECO:0000313" key="2">
    <source>
        <dbReference type="EMBL" id="MCY9595810.1"/>
    </source>
</evidence>
<dbReference type="InterPro" id="IPR009081">
    <property type="entry name" value="PP-bd_ACP"/>
</dbReference>
<dbReference type="EMBL" id="JAMDMJ010000008">
    <property type="protein sequence ID" value="MCY9595810.1"/>
    <property type="molecule type" value="Genomic_DNA"/>
</dbReference>
<dbReference type="Gene3D" id="1.10.1200.10">
    <property type="entry name" value="ACP-like"/>
    <property type="match status" value="1"/>
</dbReference>
<sequence>MNIQDKIKQFIMEASDGNVTPEDLERVGDDIGRLGLDSLAKIKIVVLLEEAYDIETEVEEISPEVLNSISRLAEFIEEEVQKVSV</sequence>
<dbReference type="Proteomes" id="UP000288943">
    <property type="component" value="Chromosome"/>
</dbReference>
<organism evidence="3 4">
    <name type="scientific">Paenibacillus chitinolyticus</name>
    <dbReference type="NCBI Taxonomy" id="79263"/>
    <lineage>
        <taxon>Bacteria</taxon>
        <taxon>Bacillati</taxon>
        <taxon>Bacillota</taxon>
        <taxon>Bacilli</taxon>
        <taxon>Bacillales</taxon>
        <taxon>Paenibacillaceae</taxon>
        <taxon>Paenibacillus</taxon>
    </lineage>
</organism>
<dbReference type="Pfam" id="PF00550">
    <property type="entry name" value="PP-binding"/>
    <property type="match status" value="1"/>
</dbReference>
<dbReference type="Proteomes" id="UP001527202">
    <property type="component" value="Unassembled WGS sequence"/>
</dbReference>
<evidence type="ECO:0000313" key="4">
    <source>
        <dbReference type="Proteomes" id="UP000288943"/>
    </source>
</evidence>
<dbReference type="EMBL" id="CP026520">
    <property type="protein sequence ID" value="QAV17560.1"/>
    <property type="molecule type" value="Genomic_DNA"/>
</dbReference>
<keyword evidence="5" id="KW-1185">Reference proteome</keyword>
<evidence type="ECO:0000313" key="5">
    <source>
        <dbReference type="Proteomes" id="UP001527202"/>
    </source>
</evidence>